<feature type="compositionally biased region" description="Low complexity" evidence="1">
    <location>
        <begin position="90"/>
        <end position="107"/>
    </location>
</feature>
<accession>A0A9W6P2T6</accession>
<dbReference type="AlphaFoldDB" id="A0A9W6P2T6"/>
<evidence type="ECO:0008006" key="5">
    <source>
        <dbReference type="Google" id="ProtNLM"/>
    </source>
</evidence>
<evidence type="ECO:0000313" key="4">
    <source>
        <dbReference type="Proteomes" id="UP001165092"/>
    </source>
</evidence>
<protein>
    <recommendedName>
        <fullName evidence="5">DUF3558 domain-containing protein</fullName>
    </recommendedName>
</protein>
<keyword evidence="4" id="KW-1185">Reference proteome</keyword>
<feature type="compositionally biased region" description="Low complexity" evidence="1">
    <location>
        <begin position="164"/>
        <end position="178"/>
    </location>
</feature>
<evidence type="ECO:0000313" key="3">
    <source>
        <dbReference type="EMBL" id="GLU46214.1"/>
    </source>
</evidence>
<reference evidence="3" key="1">
    <citation type="submission" date="2023-02" db="EMBL/GenBank/DDBJ databases">
        <title>Nocardiopsis ansamitocini NBRC 112285.</title>
        <authorList>
            <person name="Ichikawa N."/>
            <person name="Sato H."/>
            <person name="Tonouchi N."/>
        </authorList>
    </citation>
    <scope>NUCLEOTIDE SEQUENCE</scope>
    <source>
        <strain evidence="3">NBRC 112285</strain>
    </source>
</reference>
<evidence type="ECO:0000256" key="2">
    <source>
        <dbReference type="SAM" id="Phobius"/>
    </source>
</evidence>
<sequence>MSDNGPYTQPPQYPGGEGNSGGQPGPYGGAYGQGGQAPGQPDPNAGQGNYPSGPYQAPYGDQGTGGQQPYQGQQPPGGYGSGPYPGQGGPQFQQPHDQQQMFHQGGQPPYGPGGIGYPPPQPPPGPRKSNVGLWVVLAGGLVIVLLIVAVVVVLFTGNNNSETPPVAQESSEAAAPSDPAEPEQGSGGTTTAQGEPPFSVPEDPCAGIPESTLADLGVDGGGTKNISDYSSSCSWSTVVNDNYGTLRVEYKVPYSASDSVESATSDYEYNYEYATDEDGSVFDTKVLENKDLGLGDQSAMIFAEEEIIGVGNRTTVLIRQDNMNIKAEWSVSGSFSGDSDDAPQSFSDVESVMTGIAEDSLALF</sequence>
<feature type="region of interest" description="Disordered" evidence="1">
    <location>
        <begin position="160"/>
        <end position="219"/>
    </location>
</feature>
<evidence type="ECO:0000256" key="1">
    <source>
        <dbReference type="SAM" id="MobiDB-lite"/>
    </source>
</evidence>
<dbReference type="EMBL" id="BSQG01000001">
    <property type="protein sequence ID" value="GLU46214.1"/>
    <property type="molecule type" value="Genomic_DNA"/>
</dbReference>
<feature type="compositionally biased region" description="Gly residues" evidence="1">
    <location>
        <begin position="75"/>
        <end position="89"/>
    </location>
</feature>
<proteinExistence type="predicted"/>
<keyword evidence="2" id="KW-0812">Transmembrane</keyword>
<keyword evidence="2" id="KW-0472">Membrane</keyword>
<dbReference type="Proteomes" id="UP001165092">
    <property type="component" value="Unassembled WGS sequence"/>
</dbReference>
<dbReference type="RefSeq" id="WP_285757063.1">
    <property type="nucleotide sequence ID" value="NZ_BSQG01000001.1"/>
</dbReference>
<name>A0A9W6P2T6_9ACTN</name>
<organism evidence="3 4">
    <name type="scientific">Nocardiopsis ansamitocini</name>
    <dbReference type="NCBI Taxonomy" id="1670832"/>
    <lineage>
        <taxon>Bacteria</taxon>
        <taxon>Bacillati</taxon>
        <taxon>Actinomycetota</taxon>
        <taxon>Actinomycetes</taxon>
        <taxon>Streptosporangiales</taxon>
        <taxon>Nocardiopsidaceae</taxon>
        <taxon>Nocardiopsis</taxon>
    </lineage>
</organism>
<feature type="transmembrane region" description="Helical" evidence="2">
    <location>
        <begin position="131"/>
        <end position="155"/>
    </location>
</feature>
<comment type="caution">
    <text evidence="3">The sequence shown here is derived from an EMBL/GenBank/DDBJ whole genome shotgun (WGS) entry which is preliminary data.</text>
</comment>
<feature type="compositionally biased region" description="Gly residues" evidence="1">
    <location>
        <begin position="15"/>
        <end position="37"/>
    </location>
</feature>
<gene>
    <name evidence="3" type="ORF">Nans01_05650</name>
</gene>
<feature type="compositionally biased region" description="Low complexity" evidence="1">
    <location>
        <begin position="38"/>
        <end position="49"/>
    </location>
</feature>
<feature type="region of interest" description="Disordered" evidence="1">
    <location>
        <begin position="1"/>
        <end position="125"/>
    </location>
</feature>
<keyword evidence="2" id="KW-1133">Transmembrane helix</keyword>